<dbReference type="Proteomes" id="UP000046395">
    <property type="component" value="Unassembled WGS sequence"/>
</dbReference>
<feature type="domain" description="Rhodanese" evidence="8">
    <location>
        <begin position="57"/>
        <end position="179"/>
    </location>
</feature>
<protein>
    <recommendedName>
        <fullName evidence="2">protein-tyrosine-phosphatase</fullName>
        <ecNumber evidence="2">3.1.3.48</ecNumber>
    </recommendedName>
</protein>
<accession>A0A5S6QX70</accession>
<feature type="region of interest" description="Disordered" evidence="5">
    <location>
        <begin position="452"/>
        <end position="478"/>
    </location>
</feature>
<dbReference type="SMART" id="SM00195">
    <property type="entry name" value="DSPc"/>
    <property type="match status" value="1"/>
</dbReference>
<dbReference type="SMART" id="SM00450">
    <property type="entry name" value="RHOD"/>
    <property type="match status" value="1"/>
</dbReference>
<feature type="domain" description="Tyrosine-protein phosphatase" evidence="6">
    <location>
        <begin position="307"/>
        <end position="450"/>
    </location>
</feature>
<evidence type="ECO:0000259" key="6">
    <source>
        <dbReference type="PROSITE" id="PS50054"/>
    </source>
</evidence>
<evidence type="ECO:0000313" key="10">
    <source>
        <dbReference type="WBParaSite" id="TMUE_3000011492.1"/>
    </source>
</evidence>
<dbReference type="WBParaSite" id="TMUE_3000011492.1">
    <property type="protein sequence ID" value="TMUE_3000011492.1"/>
    <property type="gene ID" value="WBGene00288839"/>
</dbReference>
<dbReference type="Gene3D" id="3.90.190.10">
    <property type="entry name" value="Protein tyrosine phosphatase superfamily"/>
    <property type="match status" value="1"/>
</dbReference>
<dbReference type="PRINTS" id="PR01764">
    <property type="entry name" value="MAPKPHPHTASE"/>
</dbReference>
<dbReference type="InterPro" id="IPR000387">
    <property type="entry name" value="Tyr_Pase_dom"/>
</dbReference>
<evidence type="ECO:0000256" key="5">
    <source>
        <dbReference type="SAM" id="MobiDB-lite"/>
    </source>
</evidence>
<dbReference type="CDD" id="cd14566">
    <property type="entry name" value="DSP_MKP_classII"/>
    <property type="match status" value="1"/>
</dbReference>
<evidence type="ECO:0000256" key="2">
    <source>
        <dbReference type="ARBA" id="ARBA00013064"/>
    </source>
</evidence>
<feature type="region of interest" description="Disordered" evidence="5">
    <location>
        <begin position="233"/>
        <end position="254"/>
    </location>
</feature>
<dbReference type="InterPro" id="IPR029021">
    <property type="entry name" value="Prot-tyrosine_phosphatase-like"/>
</dbReference>
<evidence type="ECO:0000256" key="3">
    <source>
        <dbReference type="ARBA" id="ARBA00022801"/>
    </source>
</evidence>
<feature type="compositionally biased region" description="Polar residues" evidence="5">
    <location>
        <begin position="454"/>
        <end position="463"/>
    </location>
</feature>
<dbReference type="EC" id="3.1.3.48" evidence="2"/>
<feature type="domain" description="Tyrosine specific protein phosphatases" evidence="7">
    <location>
        <begin position="371"/>
        <end position="431"/>
    </location>
</feature>
<dbReference type="Gene3D" id="3.40.250.10">
    <property type="entry name" value="Rhodanese-like domain"/>
    <property type="match status" value="1"/>
</dbReference>
<keyword evidence="3" id="KW-0378">Hydrolase</keyword>
<dbReference type="PANTHER" id="PTHR10159">
    <property type="entry name" value="DUAL SPECIFICITY PROTEIN PHOSPHATASE"/>
    <property type="match status" value="1"/>
</dbReference>
<dbReference type="GO" id="GO:0008330">
    <property type="term" value="F:protein tyrosine/threonine phosphatase activity"/>
    <property type="evidence" value="ECO:0007669"/>
    <property type="project" value="TreeGrafter"/>
</dbReference>
<dbReference type="SUPFAM" id="SSF52799">
    <property type="entry name" value="(Phosphotyrosine protein) phosphatases II"/>
    <property type="match status" value="1"/>
</dbReference>
<organism evidence="9 10">
    <name type="scientific">Trichuris muris</name>
    <name type="common">Mouse whipworm</name>
    <dbReference type="NCBI Taxonomy" id="70415"/>
    <lineage>
        <taxon>Eukaryota</taxon>
        <taxon>Metazoa</taxon>
        <taxon>Ecdysozoa</taxon>
        <taxon>Nematoda</taxon>
        <taxon>Enoplea</taxon>
        <taxon>Dorylaimia</taxon>
        <taxon>Trichinellida</taxon>
        <taxon>Trichuridae</taxon>
        <taxon>Trichuris</taxon>
    </lineage>
</organism>
<evidence type="ECO:0000256" key="1">
    <source>
        <dbReference type="ARBA" id="ARBA00008601"/>
    </source>
</evidence>
<dbReference type="GO" id="GO:0005829">
    <property type="term" value="C:cytosol"/>
    <property type="evidence" value="ECO:0007669"/>
    <property type="project" value="TreeGrafter"/>
</dbReference>
<dbReference type="AlphaFoldDB" id="A0A5S6QX70"/>
<dbReference type="GO" id="GO:0017017">
    <property type="term" value="F:MAP kinase tyrosine/serine/threonine phosphatase activity"/>
    <property type="evidence" value="ECO:0007669"/>
    <property type="project" value="InterPro"/>
</dbReference>
<name>A0A5S6QX70_TRIMR</name>
<evidence type="ECO:0000313" key="9">
    <source>
        <dbReference type="Proteomes" id="UP000046395"/>
    </source>
</evidence>
<dbReference type="GO" id="GO:0043409">
    <property type="term" value="P:negative regulation of MAPK cascade"/>
    <property type="evidence" value="ECO:0007669"/>
    <property type="project" value="TreeGrafter"/>
</dbReference>
<dbReference type="GO" id="GO:0033550">
    <property type="term" value="F:MAP kinase tyrosine phosphatase activity"/>
    <property type="evidence" value="ECO:0007669"/>
    <property type="project" value="TreeGrafter"/>
</dbReference>
<dbReference type="InterPro" id="IPR008343">
    <property type="entry name" value="MKP"/>
</dbReference>
<dbReference type="PROSITE" id="PS50054">
    <property type="entry name" value="TYR_PHOSPHATASE_DUAL"/>
    <property type="match status" value="1"/>
</dbReference>
<keyword evidence="9" id="KW-1185">Reference proteome</keyword>
<dbReference type="SUPFAM" id="SSF52821">
    <property type="entry name" value="Rhodanese/Cell cycle control phosphatase"/>
    <property type="match status" value="1"/>
</dbReference>
<sequence>MLLLPVAAASTRRIEEDVMFKTLSEEARRTTTSSELDGDSVSAGWLASKLRGRTTSKQGAPYVLDFRCPQEFRRAHIEGSVNVVIPTLLYRRLQRGSVSASSVIISMDEVRRHRRTPLILVDDEPPSGCAATPSPSVGIRNGLLISNLVYRRLSEEGYPVAYLQGTLNQFLSEYPEFGVCTGSADPVCSGAEGAAGSVQATSNWNAFPTSSFSASYQSSTTSCMVKMKALRLEDTPETDAPSSSRRAADSGLDHRRAKGATCRLSKNALSTPAVGLVMPGSSCALSTFHSGRTAASLDYKVDNSGHFPVEIIPFLYLGNASNAADMDILVKYNIKYIVNVTRNLPNAFEHDNRLKYLQIPIDDNWSQNLAAHFPQAIHFIDEARSKKCGVLVHCLAGISRSVTVTVAYLMHTLALSLDDAYDLVKRHKPNISPNFDFLGQLVEFERHTVAARSGSVNQQEQSNSTAVKETVTTTTTTSTATVEDRQIGTFHHSVLTVGTSS</sequence>
<proteinExistence type="inferred from homology"/>
<evidence type="ECO:0000259" key="8">
    <source>
        <dbReference type="PROSITE" id="PS50206"/>
    </source>
</evidence>
<keyword evidence="4" id="KW-0904">Protein phosphatase</keyword>
<dbReference type="InterPro" id="IPR000340">
    <property type="entry name" value="Dual-sp_phosphatase_cat-dom"/>
</dbReference>
<dbReference type="PROSITE" id="PS50056">
    <property type="entry name" value="TYR_PHOSPHATASE_2"/>
    <property type="match status" value="1"/>
</dbReference>
<dbReference type="PROSITE" id="PS50206">
    <property type="entry name" value="RHODANESE_3"/>
    <property type="match status" value="1"/>
</dbReference>
<dbReference type="InterPro" id="IPR001763">
    <property type="entry name" value="Rhodanese-like_dom"/>
</dbReference>
<dbReference type="Pfam" id="PF00782">
    <property type="entry name" value="DSPc"/>
    <property type="match status" value="1"/>
</dbReference>
<dbReference type="InterPro" id="IPR036873">
    <property type="entry name" value="Rhodanese-like_dom_sf"/>
</dbReference>
<comment type="similarity">
    <text evidence="1">Belongs to the protein-tyrosine phosphatase family. Non-receptor class dual specificity subfamily.</text>
</comment>
<dbReference type="STRING" id="70415.A0A5S6QX70"/>
<evidence type="ECO:0000259" key="7">
    <source>
        <dbReference type="PROSITE" id="PS50056"/>
    </source>
</evidence>
<evidence type="ECO:0000256" key="4">
    <source>
        <dbReference type="ARBA" id="ARBA00022912"/>
    </source>
</evidence>
<dbReference type="InterPro" id="IPR020422">
    <property type="entry name" value="TYR_PHOSPHATASE_DUAL_dom"/>
</dbReference>
<dbReference type="PANTHER" id="PTHR10159:SF519">
    <property type="entry name" value="DUAL SPECIFICITY PROTEIN PHOSPHATASE MPK3"/>
    <property type="match status" value="1"/>
</dbReference>
<reference evidence="10" key="1">
    <citation type="submission" date="2019-12" db="UniProtKB">
        <authorList>
            <consortium name="WormBaseParasite"/>
        </authorList>
    </citation>
    <scope>IDENTIFICATION</scope>
</reference>
<feature type="compositionally biased region" description="Low complexity" evidence="5">
    <location>
        <begin position="464"/>
        <end position="478"/>
    </location>
</feature>